<accession>A0A0C1C3L5</accession>
<proteinExistence type="predicted"/>
<dbReference type="AlphaFoldDB" id="A0A0C1C3L5"/>
<comment type="caution">
    <text evidence="4">The sequence shown here is derived from an EMBL/GenBank/DDBJ whole genome shotgun (WGS) entry which is preliminary data.</text>
</comment>
<dbReference type="Proteomes" id="UP000053475">
    <property type="component" value="Unassembled WGS sequence"/>
</dbReference>
<feature type="domain" description="Alpha/beta hydrolase fold-3" evidence="3">
    <location>
        <begin position="103"/>
        <end position="333"/>
    </location>
</feature>
<evidence type="ECO:0000256" key="2">
    <source>
        <dbReference type="SAM" id="MobiDB-lite"/>
    </source>
</evidence>
<keyword evidence="5" id="KW-1185">Reference proteome</keyword>
<dbReference type="Gene3D" id="3.40.50.1820">
    <property type="entry name" value="alpha/beta hydrolase"/>
    <property type="match status" value="1"/>
</dbReference>
<dbReference type="InterPro" id="IPR029058">
    <property type="entry name" value="AB_hydrolase_fold"/>
</dbReference>
<organism evidence="4 5">
    <name type="scientific">Aspergillus ustus</name>
    <dbReference type="NCBI Taxonomy" id="40382"/>
    <lineage>
        <taxon>Eukaryota</taxon>
        <taxon>Fungi</taxon>
        <taxon>Dikarya</taxon>
        <taxon>Ascomycota</taxon>
        <taxon>Pezizomycotina</taxon>
        <taxon>Eurotiomycetes</taxon>
        <taxon>Eurotiomycetidae</taxon>
        <taxon>Eurotiales</taxon>
        <taxon>Aspergillaceae</taxon>
        <taxon>Aspergillus</taxon>
        <taxon>Aspergillus subgen. Nidulantes</taxon>
    </lineage>
</organism>
<evidence type="ECO:0000313" key="5">
    <source>
        <dbReference type="Proteomes" id="UP000053475"/>
    </source>
</evidence>
<feature type="region of interest" description="Disordered" evidence="2">
    <location>
        <begin position="70"/>
        <end position="94"/>
    </location>
</feature>
<evidence type="ECO:0000313" key="4">
    <source>
        <dbReference type="EMBL" id="KIA75625.1"/>
    </source>
</evidence>
<dbReference type="InterPro" id="IPR050300">
    <property type="entry name" value="GDXG_lipolytic_enzyme"/>
</dbReference>
<dbReference type="InterPro" id="IPR013094">
    <property type="entry name" value="AB_hydrolase_3"/>
</dbReference>
<sequence length="364" mass="39480">MLPQIAEPWRQFTEELGFTPALDGPYDTLMQGWRSIMGKLLARYTFPAPDLTVHTEDVSADGVRVRIYTPPALSETGPGPEPDTHTEASIPGPSPDDLFPVALYFHAGGWIMGSVDEEDGFVRALCKLTRSRILSIDYRLAPAHPFPIPLNDCLAAARWALATFPSQSIALIGASAGGNMALATALSLIESEDENASKSEAQSRIQGVVALAPVTIHPDAVPAHLHDSNKYTSYAENDRATINTESAMRTFFDCYGAPPDDPRVSVLLHPRLSALSGKCTGTGRRRVYLAVGGADTLRDDVRLLAERLREEQEGGDEATGVAVQLDEYPGFPHFSWLFPAGVLGGHQREFMGNLVRGIKWVQGS</sequence>
<dbReference type="Pfam" id="PF07859">
    <property type="entry name" value="Abhydrolase_3"/>
    <property type="match status" value="1"/>
</dbReference>
<gene>
    <name evidence="4" type="primary">aflJ</name>
    <name evidence="4" type="ORF">HK57_00557</name>
</gene>
<reference evidence="4 5" key="1">
    <citation type="submission" date="2014-11" db="EMBL/GenBank/DDBJ databases">
        <title>Genomics derived discovery of secondary metabolites biosynthetic gene clusters in Aspergillus ustus.</title>
        <authorList>
            <person name="Pi B."/>
            <person name="Dai F."/>
            <person name="Song X."/>
            <person name="Zhu C."/>
            <person name="Li H."/>
            <person name="Yu D."/>
        </authorList>
    </citation>
    <scope>NUCLEOTIDE SEQUENCE [LARGE SCALE GENOMIC DNA]</scope>
    <source>
        <strain evidence="4 5">3.3904</strain>
    </source>
</reference>
<dbReference type="SUPFAM" id="SSF53474">
    <property type="entry name" value="alpha/beta-Hydrolases"/>
    <property type="match status" value="1"/>
</dbReference>
<dbReference type="GO" id="GO:0016787">
    <property type="term" value="F:hydrolase activity"/>
    <property type="evidence" value="ECO:0007669"/>
    <property type="project" value="UniProtKB-KW"/>
</dbReference>
<evidence type="ECO:0000259" key="3">
    <source>
        <dbReference type="Pfam" id="PF07859"/>
    </source>
</evidence>
<name>A0A0C1C3L5_ASPUT</name>
<dbReference type="PANTHER" id="PTHR48081:SF8">
    <property type="entry name" value="ALPHA_BETA HYDROLASE FOLD-3 DOMAIN-CONTAINING PROTEIN-RELATED"/>
    <property type="match status" value="1"/>
</dbReference>
<dbReference type="EMBL" id="JOMC01000065">
    <property type="protein sequence ID" value="KIA75625.1"/>
    <property type="molecule type" value="Genomic_DNA"/>
</dbReference>
<protein>
    <submittedName>
        <fullName evidence="4">Lipase/esterase</fullName>
    </submittedName>
</protein>
<evidence type="ECO:0000256" key="1">
    <source>
        <dbReference type="ARBA" id="ARBA00022801"/>
    </source>
</evidence>
<keyword evidence="1" id="KW-0378">Hydrolase</keyword>
<dbReference type="PANTHER" id="PTHR48081">
    <property type="entry name" value="AB HYDROLASE SUPERFAMILY PROTEIN C4A8.06C"/>
    <property type="match status" value="1"/>
</dbReference>